<dbReference type="OrthoDB" id="7869153at2"/>
<dbReference type="PANTHER" id="PTHR21621">
    <property type="entry name" value="RIBOSOMAL PROTEIN S6 MODIFICATION PROTEIN"/>
    <property type="match status" value="1"/>
</dbReference>
<protein>
    <recommendedName>
        <fullName evidence="3">ATP-grasp domain-containing protein</fullName>
    </recommendedName>
</protein>
<organism evidence="1 2">
    <name type="scientific">Halalkalibacter wakoensis JCM 9140</name>
    <dbReference type="NCBI Taxonomy" id="1236970"/>
    <lineage>
        <taxon>Bacteria</taxon>
        <taxon>Bacillati</taxon>
        <taxon>Bacillota</taxon>
        <taxon>Bacilli</taxon>
        <taxon>Bacillales</taxon>
        <taxon>Bacillaceae</taxon>
        <taxon>Halalkalibacter</taxon>
    </lineage>
</organism>
<dbReference type="Pfam" id="PF14398">
    <property type="entry name" value="ATPgrasp_YheCD"/>
    <property type="match status" value="1"/>
</dbReference>
<dbReference type="GO" id="GO:0005737">
    <property type="term" value="C:cytoplasm"/>
    <property type="evidence" value="ECO:0007669"/>
    <property type="project" value="TreeGrafter"/>
</dbReference>
<keyword evidence="2" id="KW-1185">Reference proteome</keyword>
<name>W4Q264_9BACI</name>
<dbReference type="SUPFAM" id="SSF56059">
    <property type="entry name" value="Glutathione synthetase ATP-binding domain-like"/>
    <property type="match status" value="1"/>
</dbReference>
<evidence type="ECO:0000313" key="1">
    <source>
        <dbReference type="EMBL" id="GAE26072.1"/>
    </source>
</evidence>
<dbReference type="STRING" id="1236970.JCM9140_2100"/>
<evidence type="ECO:0000313" key="2">
    <source>
        <dbReference type="Proteomes" id="UP000018890"/>
    </source>
</evidence>
<sequence length="360" mass="41006">MSTQYIGIMVDEAVYKGIKAGRTGYEEIDFYEEAGNHFGVTPCYFRFSDVEPDQNEISAYVKGSNGKYQIRTMPTPTVIHNRALQFSKNAKMKMDRLIKEGKLIYNSWNRFKKLDIHQVLMKQRALRKHLPETHKASEVTILEMLQKHKKVIIKPNSGSLGNGLMKIETKGSKYELNLYSKKEKGRIFVLFEKEIPDILKKNLRATSYVVQEYIPLSEYEDNVYDLRVSCQKNEKGKWQVSGIVGKVANEGNFITNVAQGGNTYPLDMLLEDSLDLIQVTKAIKSFAKKAAKTIEKEYPGMADLGIDIGLTKDGFPMFIECNGRDIRVTFRNAGMKETWKNTFFTPIGYGVSLLKTDNGE</sequence>
<gene>
    <name evidence="1" type="ORF">JCM9140_2100</name>
</gene>
<dbReference type="GO" id="GO:0018169">
    <property type="term" value="F:ribosomal S6-glutamic acid ligase activity"/>
    <property type="evidence" value="ECO:0007669"/>
    <property type="project" value="TreeGrafter"/>
</dbReference>
<proteinExistence type="predicted"/>
<dbReference type="RefSeq" id="WP_034745274.1">
    <property type="nucleotide sequence ID" value="NZ_BAUT01000017.1"/>
</dbReference>
<dbReference type="PANTHER" id="PTHR21621:SF0">
    <property type="entry name" value="BETA-CITRYLGLUTAMATE SYNTHASE B-RELATED"/>
    <property type="match status" value="1"/>
</dbReference>
<dbReference type="Proteomes" id="UP000018890">
    <property type="component" value="Unassembled WGS sequence"/>
</dbReference>
<dbReference type="EMBL" id="BAUT01000017">
    <property type="protein sequence ID" value="GAE26072.1"/>
    <property type="molecule type" value="Genomic_DNA"/>
</dbReference>
<comment type="caution">
    <text evidence="1">The sequence shown here is derived from an EMBL/GenBank/DDBJ whole genome shotgun (WGS) entry which is preliminary data.</text>
</comment>
<accession>W4Q264</accession>
<dbReference type="GO" id="GO:0009432">
    <property type="term" value="P:SOS response"/>
    <property type="evidence" value="ECO:0007669"/>
    <property type="project" value="TreeGrafter"/>
</dbReference>
<evidence type="ECO:0008006" key="3">
    <source>
        <dbReference type="Google" id="ProtNLM"/>
    </source>
</evidence>
<dbReference type="InterPro" id="IPR026838">
    <property type="entry name" value="YheC/D"/>
</dbReference>
<dbReference type="AlphaFoldDB" id="W4Q264"/>
<reference evidence="1" key="1">
    <citation type="journal article" date="2014" name="Genome Announc.">
        <title>Draft Genome Sequences of Three Alkaliphilic Bacillus Strains, Bacillus wakoensis JCM 9140T, Bacillus akibai JCM 9157T, and Bacillus hemicellulosilyticus JCM 9152T.</title>
        <authorList>
            <person name="Yuki M."/>
            <person name="Oshima K."/>
            <person name="Suda W."/>
            <person name="Oshida Y."/>
            <person name="Kitamura K."/>
            <person name="Iida T."/>
            <person name="Hattori M."/>
            <person name="Ohkuma M."/>
        </authorList>
    </citation>
    <scope>NUCLEOTIDE SEQUENCE [LARGE SCALE GENOMIC DNA]</scope>
    <source>
        <strain evidence="1">JCM 9140</strain>
    </source>
</reference>
<dbReference type="Gene3D" id="3.30.470.20">
    <property type="entry name" value="ATP-grasp fold, B domain"/>
    <property type="match status" value="1"/>
</dbReference>